<reference evidence="3 4" key="1">
    <citation type="submission" date="2017-09" db="EMBL/GenBank/DDBJ databases">
        <title>Sphingomonas adhaesiva DSM 7418, whole genome shotgun sequence.</title>
        <authorList>
            <person name="Feng G."/>
            <person name="Zhu H."/>
        </authorList>
    </citation>
    <scope>NUCLEOTIDE SEQUENCE [LARGE SCALE GENOMIC DNA]</scope>
    <source>
        <strain evidence="3 4">DSM 7418</strain>
    </source>
</reference>
<comment type="caution">
    <text evidence="3">The sequence shown here is derived from an EMBL/GenBank/DDBJ whole genome shotgun (WGS) entry which is preliminary data.</text>
</comment>
<evidence type="ECO:0000256" key="1">
    <source>
        <dbReference type="ARBA" id="ARBA00010457"/>
    </source>
</evidence>
<keyword evidence="4" id="KW-1185">Reference proteome</keyword>
<dbReference type="Gene3D" id="2.60.40.200">
    <property type="entry name" value="Superoxide dismutase, copper/zinc binding domain"/>
    <property type="match status" value="1"/>
</dbReference>
<comment type="similarity">
    <text evidence="1">Belongs to the Cu-Zn superoxide dismutase family.</text>
</comment>
<dbReference type="InterPro" id="IPR036423">
    <property type="entry name" value="SOD-like_Cu/Zn_dom_sf"/>
</dbReference>
<evidence type="ECO:0000259" key="2">
    <source>
        <dbReference type="Pfam" id="PF00080"/>
    </source>
</evidence>
<accession>A0A2A4I8B6</accession>
<gene>
    <name evidence="3" type="ORF">COA07_06705</name>
</gene>
<dbReference type="GO" id="GO:0005507">
    <property type="term" value="F:copper ion binding"/>
    <property type="evidence" value="ECO:0007669"/>
    <property type="project" value="InterPro"/>
</dbReference>
<dbReference type="SUPFAM" id="SSF49329">
    <property type="entry name" value="Cu,Zn superoxide dismutase-like"/>
    <property type="match status" value="1"/>
</dbReference>
<evidence type="ECO:0000313" key="4">
    <source>
        <dbReference type="Proteomes" id="UP000218323"/>
    </source>
</evidence>
<dbReference type="PROSITE" id="PS51257">
    <property type="entry name" value="PROKAR_LIPOPROTEIN"/>
    <property type="match status" value="1"/>
</dbReference>
<dbReference type="GO" id="GO:0006801">
    <property type="term" value="P:superoxide metabolic process"/>
    <property type="evidence" value="ECO:0007669"/>
    <property type="project" value="InterPro"/>
</dbReference>
<dbReference type="Pfam" id="PF00080">
    <property type="entry name" value="Sod_Cu"/>
    <property type="match status" value="1"/>
</dbReference>
<dbReference type="PANTHER" id="PTHR10003">
    <property type="entry name" value="SUPEROXIDE DISMUTASE CU-ZN -RELATED"/>
    <property type="match status" value="1"/>
</dbReference>
<feature type="domain" description="Superoxide dismutase copper/zinc binding" evidence="2">
    <location>
        <begin position="51"/>
        <end position="176"/>
    </location>
</feature>
<dbReference type="Proteomes" id="UP000218323">
    <property type="component" value="Unassembled WGS sequence"/>
</dbReference>
<protein>
    <submittedName>
        <fullName evidence="3">Superoxide dismutase</fullName>
    </submittedName>
</protein>
<sequence length="180" mass="17716">MLRMMMTAGAGLAAMTLAGCNDEGKMATGTPVAGGASATAMLATATGTPVGRATATDVAGGVRFTIDAMGMPPGTHGAHVHMVGRCDAPDFASAGGHWNPTAMKHGAMNPQGPHQGDLPNLVIANDGRGTIAATIPGATLAALMDADGAAMVVHAQPDDLKTDPSGNSGGRIACGVFQPS</sequence>
<organism evidence="3 4">
    <name type="scientific">Sphingomonas adhaesiva</name>
    <dbReference type="NCBI Taxonomy" id="28212"/>
    <lineage>
        <taxon>Bacteria</taxon>
        <taxon>Pseudomonadati</taxon>
        <taxon>Pseudomonadota</taxon>
        <taxon>Alphaproteobacteria</taxon>
        <taxon>Sphingomonadales</taxon>
        <taxon>Sphingomonadaceae</taxon>
        <taxon>Sphingomonas</taxon>
    </lineage>
</organism>
<name>A0A2A4I8B6_9SPHN</name>
<dbReference type="EMBL" id="NWVC01000002">
    <property type="protein sequence ID" value="PCG15217.1"/>
    <property type="molecule type" value="Genomic_DNA"/>
</dbReference>
<dbReference type="RefSeq" id="WP_096640655.1">
    <property type="nucleotide sequence ID" value="NZ_JBHIWA010000024.1"/>
</dbReference>
<dbReference type="AlphaFoldDB" id="A0A2A4I8B6"/>
<dbReference type="InterPro" id="IPR024134">
    <property type="entry name" value="SOD_Cu/Zn_/chaperone"/>
</dbReference>
<dbReference type="CDD" id="cd00305">
    <property type="entry name" value="Cu-Zn_Superoxide_Dismutase"/>
    <property type="match status" value="1"/>
</dbReference>
<dbReference type="InterPro" id="IPR001424">
    <property type="entry name" value="SOD_Cu_Zn_dom"/>
</dbReference>
<evidence type="ECO:0000313" key="3">
    <source>
        <dbReference type="EMBL" id="PCG15217.1"/>
    </source>
</evidence>
<proteinExistence type="inferred from homology"/>